<sequence length="328" mass="33632">MSQYRTPTAYVLGVLVLLAAVVLTTPAGGTHARWSATAQAQVPAMTTGRVGFEVGGAGGAESSATLTNTSGFTVQYRPQQVALIDAGGRSVAPPQGMGFAYRTGEACDDGTAPARWTAVAPGGSAAVAVDGGTRAPLERDRPAGLCLSVSTAAVHQDALRPLDGQVLQVVTQLEATALGGAWPATRSWAVPFTVRLPAVEQPPVPAPVRPVAQHAEQCGADHSAALLRWTWTGGPGVPAVTEWQVRVRPVGSTGTTTLLKTVPGPAAGEIRITATDLLGTEHLPSQDYEVLVRAVLAGGGTQHVDSVYAWTVKTPGKSGNVNCEGLPS</sequence>
<dbReference type="InterPro" id="IPR036116">
    <property type="entry name" value="FN3_sf"/>
</dbReference>
<gene>
    <name evidence="1" type="ORF">GCM10009767_10370</name>
</gene>
<dbReference type="EMBL" id="BAAAOA010000011">
    <property type="protein sequence ID" value="GAA1753294.1"/>
    <property type="molecule type" value="Genomic_DNA"/>
</dbReference>
<organism evidence="1 2">
    <name type="scientific">Kocuria aegyptia</name>
    <dbReference type="NCBI Taxonomy" id="330943"/>
    <lineage>
        <taxon>Bacteria</taxon>
        <taxon>Bacillati</taxon>
        <taxon>Actinomycetota</taxon>
        <taxon>Actinomycetes</taxon>
        <taxon>Micrococcales</taxon>
        <taxon>Micrococcaceae</taxon>
        <taxon>Kocuria</taxon>
    </lineage>
</organism>
<reference evidence="1 2" key="1">
    <citation type="journal article" date="2019" name="Int. J. Syst. Evol. Microbiol.">
        <title>The Global Catalogue of Microorganisms (GCM) 10K type strain sequencing project: providing services to taxonomists for standard genome sequencing and annotation.</title>
        <authorList>
            <consortium name="The Broad Institute Genomics Platform"/>
            <consortium name="The Broad Institute Genome Sequencing Center for Infectious Disease"/>
            <person name="Wu L."/>
            <person name="Ma J."/>
        </authorList>
    </citation>
    <scope>NUCLEOTIDE SEQUENCE [LARGE SCALE GENOMIC DNA]</scope>
    <source>
        <strain evidence="1 2">JCM 14735</strain>
    </source>
</reference>
<evidence type="ECO:0000313" key="2">
    <source>
        <dbReference type="Proteomes" id="UP001501204"/>
    </source>
</evidence>
<name>A0ABN2KD88_9MICC</name>
<dbReference type="Proteomes" id="UP001501204">
    <property type="component" value="Unassembled WGS sequence"/>
</dbReference>
<protein>
    <recommendedName>
        <fullName evidence="3">Fibronectin type-III domain-containing protein</fullName>
    </recommendedName>
</protein>
<dbReference type="SUPFAM" id="SSF49265">
    <property type="entry name" value="Fibronectin type III"/>
    <property type="match status" value="1"/>
</dbReference>
<proteinExistence type="predicted"/>
<accession>A0ABN2KD88</accession>
<keyword evidence="2" id="KW-1185">Reference proteome</keyword>
<evidence type="ECO:0008006" key="3">
    <source>
        <dbReference type="Google" id="ProtNLM"/>
    </source>
</evidence>
<comment type="caution">
    <text evidence="1">The sequence shown here is derived from an EMBL/GenBank/DDBJ whole genome shotgun (WGS) entry which is preliminary data.</text>
</comment>
<dbReference type="RefSeq" id="WP_344120409.1">
    <property type="nucleotide sequence ID" value="NZ_BAAAOA010000011.1"/>
</dbReference>
<evidence type="ECO:0000313" key="1">
    <source>
        <dbReference type="EMBL" id="GAA1753294.1"/>
    </source>
</evidence>